<dbReference type="PANTHER" id="PTHR47289">
    <property type="entry name" value="TRANSCRIPTION FACTOR, PUTATIVE (DUF1664)-RELATED"/>
    <property type="match status" value="1"/>
</dbReference>
<gene>
    <name evidence="3" type="ORF">MNEG_10253</name>
</gene>
<dbReference type="AlphaFoldDB" id="A0A0D2KQ53"/>
<evidence type="ECO:0000313" key="3">
    <source>
        <dbReference type="EMBL" id="KIY97708.1"/>
    </source>
</evidence>
<dbReference type="OrthoDB" id="544175at2759"/>
<keyword evidence="4" id="KW-1185">Reference proteome</keyword>
<evidence type="ECO:0000259" key="2">
    <source>
        <dbReference type="Pfam" id="PF07889"/>
    </source>
</evidence>
<dbReference type="RefSeq" id="XP_013896728.1">
    <property type="nucleotide sequence ID" value="XM_014041274.1"/>
</dbReference>
<dbReference type="Pfam" id="PF07889">
    <property type="entry name" value="DUF1664"/>
    <property type="match status" value="1"/>
</dbReference>
<keyword evidence="1" id="KW-1133">Transmembrane helix</keyword>
<keyword evidence="1" id="KW-0812">Transmembrane</keyword>
<reference evidence="3 4" key="1">
    <citation type="journal article" date="2013" name="BMC Genomics">
        <title>Reconstruction of the lipid metabolism for the microalga Monoraphidium neglectum from its genome sequence reveals characteristics suitable for biofuel production.</title>
        <authorList>
            <person name="Bogen C."/>
            <person name="Al-Dilaimi A."/>
            <person name="Albersmeier A."/>
            <person name="Wichmann J."/>
            <person name="Grundmann M."/>
            <person name="Rupp O."/>
            <person name="Lauersen K.J."/>
            <person name="Blifernez-Klassen O."/>
            <person name="Kalinowski J."/>
            <person name="Goesmann A."/>
            <person name="Mussgnug J.H."/>
            <person name="Kruse O."/>
        </authorList>
    </citation>
    <scope>NUCLEOTIDE SEQUENCE [LARGE SCALE GENOMIC DNA]</scope>
    <source>
        <strain evidence="3 4">SAG 48.87</strain>
    </source>
</reference>
<dbReference type="GeneID" id="25727397"/>
<dbReference type="InterPro" id="IPR012458">
    <property type="entry name" value="DUF1664"/>
</dbReference>
<evidence type="ECO:0000313" key="4">
    <source>
        <dbReference type="Proteomes" id="UP000054498"/>
    </source>
</evidence>
<organism evidence="3 4">
    <name type="scientific">Monoraphidium neglectum</name>
    <dbReference type="NCBI Taxonomy" id="145388"/>
    <lineage>
        <taxon>Eukaryota</taxon>
        <taxon>Viridiplantae</taxon>
        <taxon>Chlorophyta</taxon>
        <taxon>core chlorophytes</taxon>
        <taxon>Chlorophyceae</taxon>
        <taxon>CS clade</taxon>
        <taxon>Sphaeropleales</taxon>
        <taxon>Selenastraceae</taxon>
        <taxon>Monoraphidium</taxon>
    </lineage>
</organism>
<dbReference type="PANTHER" id="PTHR47289:SF2">
    <property type="entry name" value="TRANSCRIPTION FACTOR, PUTATIVE (DUF1664)-RELATED"/>
    <property type="match status" value="1"/>
</dbReference>
<dbReference type="Proteomes" id="UP000054498">
    <property type="component" value="Unassembled WGS sequence"/>
</dbReference>
<dbReference type="KEGG" id="mng:MNEG_10253"/>
<proteinExistence type="predicted"/>
<accession>A0A0D2KQ53</accession>
<keyword evidence="1" id="KW-0472">Membrane</keyword>
<dbReference type="EMBL" id="KK102461">
    <property type="protein sequence ID" value="KIY97708.1"/>
    <property type="molecule type" value="Genomic_DNA"/>
</dbReference>
<feature type="domain" description="DUF1664" evidence="2">
    <location>
        <begin position="38"/>
        <end position="145"/>
    </location>
</feature>
<feature type="transmembrane region" description="Helical" evidence="1">
    <location>
        <begin position="35"/>
        <end position="53"/>
    </location>
</feature>
<sequence length="217" mass="23060">MQKQVDELQSALIKSLRERGQPTVIVKDSGRSGNTLVGVVVVVGGVALYLRFIKGWRLADMMYVTKGALVNMQQSVNTSLATVRGQVEAATNDMLARLGVVSAKADDMLGRQEAMDARLTDVGDRVEGVQGGVALLQDQVAYSNHAVTMLCGAMSEVAKRVGLNGRYVQSLDTLVHGAPPTLGSGRPQQQARVGGVGVRTLLQAPECNCCNTNQHDA</sequence>
<evidence type="ECO:0000256" key="1">
    <source>
        <dbReference type="SAM" id="Phobius"/>
    </source>
</evidence>
<name>A0A0D2KQ53_9CHLO</name>
<protein>
    <recommendedName>
        <fullName evidence="2">DUF1664 domain-containing protein</fullName>
    </recommendedName>
</protein>